<dbReference type="Gene3D" id="3.40.605.10">
    <property type="entry name" value="Aldehyde Dehydrogenase, Chain A, domain 1"/>
    <property type="match status" value="1"/>
</dbReference>
<organism evidence="4 5">
    <name type="scientific">Rathayibacter caricis DSM 15933</name>
    <dbReference type="NCBI Taxonomy" id="1328867"/>
    <lineage>
        <taxon>Bacteria</taxon>
        <taxon>Bacillati</taxon>
        <taxon>Actinomycetota</taxon>
        <taxon>Actinomycetes</taxon>
        <taxon>Micrococcales</taxon>
        <taxon>Microbacteriaceae</taxon>
        <taxon>Rathayibacter</taxon>
    </lineage>
</organism>
<dbReference type="InterPro" id="IPR050740">
    <property type="entry name" value="Aldehyde_DH_Superfamily"/>
</dbReference>
<evidence type="ECO:0000259" key="3">
    <source>
        <dbReference type="Pfam" id="PF00171"/>
    </source>
</evidence>
<keyword evidence="5" id="KW-1185">Reference proteome</keyword>
<evidence type="ECO:0000313" key="4">
    <source>
        <dbReference type="EMBL" id="PTL72705.1"/>
    </source>
</evidence>
<dbReference type="PANTHER" id="PTHR43353">
    <property type="entry name" value="SUCCINATE-SEMIALDEHYDE DEHYDROGENASE, MITOCHONDRIAL"/>
    <property type="match status" value="1"/>
</dbReference>
<sequence>MSTAPTTIDDRTRLRPGDDDSAAVARAVATAVAASERLARMPRADRARLLERIADGLEERRPDIVRTADEETALGAGRLNGELTRTVYQLRFFADVVRDGAHLEAIIDHEGDTPMGPRPDLRRMLVPLGPVAVYAASNFPLAFSVAGGDTAAALAAGCAVVVKAHPAHRRTSELVHSVLTATAEDAVGLVHGFEAGLDLVRAPEIRAASFTGSLAGGRALADLAAARPAPIPFYGELGSVNPMLVTPAAAQARAESIGEGLAASVALGGGQFCTKPGVVLVPAGPAGDALVDRLRDSLAAVEPHPALTPGMAASYAEGVRERASERGAELLLRTPAPEGSTGPALLEVPGGDLPPLLREECFGPVAVVSRYRDDAHAAAIARTLPGTLTASLFVADGDDGVPLARAALSASAGRILYNGFPTGVAVAWAQNHGGPWPSTDSTHTSVGATSVRRFLRPVAWQNAPTSELPVELRDGESDIPRRVDGVLVLGTRAAVPASRT</sequence>
<reference evidence="4 5" key="1">
    <citation type="submission" date="2018-03" db="EMBL/GenBank/DDBJ databases">
        <title>Bacteriophage NCPPB3778 and a type I-E CRISPR drive the evolution of the US Biological Select Agent, Rathayibacter toxicus.</title>
        <authorList>
            <person name="Davis E.W.II."/>
            <person name="Tabima J.F."/>
            <person name="Weisberg A.J."/>
            <person name="Dantas Lopes L."/>
            <person name="Wiseman M.S."/>
            <person name="Wiseman M.S."/>
            <person name="Pupko T."/>
            <person name="Belcher M.S."/>
            <person name="Sechler A.J."/>
            <person name="Tancos M.A."/>
            <person name="Schroeder B.K."/>
            <person name="Murray T.D."/>
            <person name="Luster D.G."/>
            <person name="Schneider W.L."/>
            <person name="Rogers E."/>
            <person name="Andreote F.D."/>
            <person name="Grunwald N.J."/>
            <person name="Putnam M.L."/>
            <person name="Chang J.H."/>
        </authorList>
    </citation>
    <scope>NUCLEOTIDE SEQUENCE [LARGE SCALE GENOMIC DNA]</scope>
    <source>
        <strain evidence="4 5">DSM 15933</strain>
    </source>
</reference>
<dbReference type="InterPro" id="IPR016163">
    <property type="entry name" value="Ald_DH_C"/>
</dbReference>
<dbReference type="InterPro" id="IPR016162">
    <property type="entry name" value="Ald_DH_N"/>
</dbReference>
<feature type="compositionally biased region" description="Basic and acidic residues" evidence="2">
    <location>
        <begin position="8"/>
        <end position="18"/>
    </location>
</feature>
<evidence type="ECO:0000256" key="2">
    <source>
        <dbReference type="SAM" id="MobiDB-lite"/>
    </source>
</evidence>
<accession>A0A2T4UT70</accession>
<proteinExistence type="predicted"/>
<dbReference type="EMBL" id="PZPL01000001">
    <property type="protein sequence ID" value="PTL72705.1"/>
    <property type="molecule type" value="Genomic_DNA"/>
</dbReference>
<dbReference type="AlphaFoldDB" id="A0A2T4UT70"/>
<dbReference type="GO" id="GO:0016620">
    <property type="term" value="F:oxidoreductase activity, acting on the aldehyde or oxo group of donors, NAD or NADP as acceptor"/>
    <property type="evidence" value="ECO:0007669"/>
    <property type="project" value="InterPro"/>
</dbReference>
<dbReference type="Proteomes" id="UP000241085">
    <property type="component" value="Unassembled WGS sequence"/>
</dbReference>
<name>A0A2T4UT70_9MICO</name>
<dbReference type="Pfam" id="PF00171">
    <property type="entry name" value="Aldedh"/>
    <property type="match status" value="1"/>
</dbReference>
<gene>
    <name evidence="4" type="ORF">C1I63_07500</name>
</gene>
<dbReference type="PANTHER" id="PTHR43353:SF3">
    <property type="entry name" value="ALDEHYDE DEHYDROGENASE-RELATED"/>
    <property type="match status" value="1"/>
</dbReference>
<protein>
    <submittedName>
        <fullName evidence="4">Aldehyde dehydrogenase (NADP(+))</fullName>
    </submittedName>
</protein>
<dbReference type="SUPFAM" id="SSF53720">
    <property type="entry name" value="ALDH-like"/>
    <property type="match status" value="1"/>
</dbReference>
<evidence type="ECO:0000256" key="1">
    <source>
        <dbReference type="ARBA" id="ARBA00023002"/>
    </source>
</evidence>
<dbReference type="InterPro" id="IPR016161">
    <property type="entry name" value="Ald_DH/histidinol_DH"/>
</dbReference>
<dbReference type="InterPro" id="IPR015590">
    <property type="entry name" value="Aldehyde_DH_dom"/>
</dbReference>
<evidence type="ECO:0000313" key="5">
    <source>
        <dbReference type="Proteomes" id="UP000241085"/>
    </source>
</evidence>
<feature type="domain" description="Aldehyde dehydrogenase" evidence="3">
    <location>
        <begin position="19"/>
        <end position="434"/>
    </location>
</feature>
<comment type="caution">
    <text evidence="4">The sequence shown here is derived from an EMBL/GenBank/DDBJ whole genome shotgun (WGS) entry which is preliminary data.</text>
</comment>
<dbReference type="Gene3D" id="3.40.309.10">
    <property type="entry name" value="Aldehyde Dehydrogenase, Chain A, domain 2"/>
    <property type="match status" value="1"/>
</dbReference>
<feature type="region of interest" description="Disordered" evidence="2">
    <location>
        <begin position="1"/>
        <end position="21"/>
    </location>
</feature>
<dbReference type="RefSeq" id="WP_107574368.1">
    <property type="nucleotide sequence ID" value="NZ_PZPL01000001.1"/>
</dbReference>
<keyword evidence="1" id="KW-0560">Oxidoreductase</keyword>